<dbReference type="SMART" id="SM00089">
    <property type="entry name" value="PKD"/>
    <property type="match status" value="1"/>
</dbReference>
<dbReference type="InterPro" id="IPR018391">
    <property type="entry name" value="PQQ_b-propeller_rpt"/>
</dbReference>
<dbReference type="SUPFAM" id="SSF49299">
    <property type="entry name" value="PKD domain"/>
    <property type="match status" value="1"/>
</dbReference>
<proteinExistence type="predicted"/>
<dbReference type="InterPro" id="IPR022409">
    <property type="entry name" value="PKD/Chitinase_dom"/>
</dbReference>
<evidence type="ECO:0000313" key="3">
    <source>
        <dbReference type="EMBL" id="NYJ07459.1"/>
    </source>
</evidence>
<dbReference type="EMBL" id="JACBZT010000001">
    <property type="protein sequence ID" value="NYJ07459.1"/>
    <property type="molecule type" value="Genomic_DNA"/>
</dbReference>
<dbReference type="PANTHER" id="PTHR34512">
    <property type="entry name" value="CELL SURFACE PROTEIN"/>
    <property type="match status" value="1"/>
</dbReference>
<dbReference type="SMART" id="SM00564">
    <property type="entry name" value="PQQ"/>
    <property type="match status" value="4"/>
</dbReference>
<dbReference type="InterPro" id="IPR002372">
    <property type="entry name" value="PQQ_rpt_dom"/>
</dbReference>
<evidence type="ECO:0000313" key="4">
    <source>
        <dbReference type="Proteomes" id="UP000541969"/>
    </source>
</evidence>
<reference evidence="3 4" key="1">
    <citation type="submission" date="2020-07" db="EMBL/GenBank/DDBJ databases">
        <title>Sequencing the genomes of 1000 actinobacteria strains.</title>
        <authorList>
            <person name="Klenk H.-P."/>
        </authorList>
    </citation>
    <scope>NUCLEOTIDE SEQUENCE [LARGE SCALE GENOMIC DNA]</scope>
    <source>
        <strain evidence="3 4">DSM 104001</strain>
    </source>
</reference>
<evidence type="ECO:0000256" key="1">
    <source>
        <dbReference type="SAM" id="SignalP"/>
    </source>
</evidence>
<dbReference type="AlphaFoldDB" id="A0A853CKS4"/>
<feature type="signal peptide" evidence="1">
    <location>
        <begin position="1"/>
        <end position="28"/>
    </location>
</feature>
<dbReference type="PROSITE" id="PS50093">
    <property type="entry name" value="PKD"/>
    <property type="match status" value="1"/>
</dbReference>
<dbReference type="RefSeq" id="WP_179719326.1">
    <property type="nucleotide sequence ID" value="NZ_JACBZT010000001.1"/>
</dbReference>
<dbReference type="InterPro" id="IPR000601">
    <property type="entry name" value="PKD_dom"/>
</dbReference>
<keyword evidence="1" id="KW-0732">Signal</keyword>
<protein>
    <recommendedName>
        <fullName evidence="2">PKD domain-containing protein</fullName>
    </recommendedName>
</protein>
<dbReference type="InterPro" id="IPR035986">
    <property type="entry name" value="PKD_dom_sf"/>
</dbReference>
<dbReference type="Gene3D" id="2.60.40.10">
    <property type="entry name" value="Immunoglobulins"/>
    <property type="match status" value="1"/>
</dbReference>
<sequence>MKRVVLAGALAAALVGFAVVAQPASASAADTWTATYGDAGNTANDVGETSITAATAPRVSAAWSAPLYSSSPFAPAVVNGVALRVTSPTGIAAPSYLTSTSPVTGGTLSTIPLPMDNAQYQWGLTVSGSRVLIPFSGFGRPGGIVAVDLGTRSVVWTADLPAPAVSWSGNAQPSVAYTDGQRVYVAGAGSPIVAYRVSDGALLWRAPLTTTQGGSSGWGGMAVGNGVVYTAGGQGLVAYDATSGRPLWTGAGGQGRPVVAGGRVFATGYGYAVAFPAGGCGAATCSPLWKRTFSGIDTDDVVVGGADASTIFVTYNKHGGAGGFVARLSASTGNVQWSASTGRYAQGLVRGGDTVWLNSEYVDTDTTVRQRILGFSTTATGSTPLRTIPLQQDLAGFPQTLAIASGTLFQQLNANLLMGYRVFATPQSNAAPVASFTTTVNGMSVLFDGRYSTDREGHVYTYSWSSDEGYMNNTGQLTWTFQHAGTHRVTLTVTDGSGASGSTTQTVTVGGAPPPPSDPATFAADSFQRTASGGLGIADVGGAWTALDGASRQSVSPGTARLALTAAGASTTAHLATVSQSTADMSATVSLNAAPDGGGASFYLIGRRTGVNQDYRLRARFLGDGTVRLVLTARKSSASETFLGAETVVAGLRYTPGTALHVRLQVTGTGTTTLRARAWTGSTEPSTWTVTAADTTPSLQGAGSVGVGAYLSGSATRVPLTFSVSDFLDQQPG</sequence>
<keyword evidence="4" id="KW-1185">Reference proteome</keyword>
<dbReference type="InterPro" id="IPR015943">
    <property type="entry name" value="WD40/YVTN_repeat-like_dom_sf"/>
</dbReference>
<dbReference type="SUPFAM" id="SSF50998">
    <property type="entry name" value="Quinoprotein alcohol dehydrogenase-like"/>
    <property type="match status" value="1"/>
</dbReference>
<comment type="caution">
    <text evidence="3">The sequence shown here is derived from an EMBL/GenBank/DDBJ whole genome shotgun (WGS) entry which is preliminary data.</text>
</comment>
<feature type="chain" id="PRO_5032849512" description="PKD domain-containing protein" evidence="1">
    <location>
        <begin position="29"/>
        <end position="733"/>
    </location>
</feature>
<dbReference type="GO" id="GO:0005975">
    <property type="term" value="P:carbohydrate metabolic process"/>
    <property type="evidence" value="ECO:0007669"/>
    <property type="project" value="UniProtKB-ARBA"/>
</dbReference>
<gene>
    <name evidence="3" type="ORF">GGQ55_003737</name>
</gene>
<dbReference type="Gene3D" id="2.130.10.10">
    <property type="entry name" value="YVTN repeat-like/Quinoprotein amine dehydrogenase"/>
    <property type="match status" value="1"/>
</dbReference>
<accession>A0A853CKS4</accession>
<dbReference type="Pfam" id="PF18911">
    <property type="entry name" value="PKD_4"/>
    <property type="match status" value="1"/>
</dbReference>
<dbReference type="PANTHER" id="PTHR34512:SF30">
    <property type="entry name" value="OUTER MEMBRANE PROTEIN ASSEMBLY FACTOR BAMB"/>
    <property type="match status" value="1"/>
</dbReference>
<dbReference type="InterPro" id="IPR013783">
    <property type="entry name" value="Ig-like_fold"/>
</dbReference>
<dbReference type="CDD" id="cd00146">
    <property type="entry name" value="PKD"/>
    <property type="match status" value="1"/>
</dbReference>
<dbReference type="Pfam" id="PF13360">
    <property type="entry name" value="PQQ_2"/>
    <property type="match status" value="1"/>
</dbReference>
<dbReference type="Proteomes" id="UP000541969">
    <property type="component" value="Unassembled WGS sequence"/>
</dbReference>
<evidence type="ECO:0000259" key="2">
    <source>
        <dbReference type="PROSITE" id="PS50093"/>
    </source>
</evidence>
<organism evidence="3 4">
    <name type="scientific">Petropleomorpha daqingensis</name>
    <dbReference type="NCBI Taxonomy" id="2026353"/>
    <lineage>
        <taxon>Bacteria</taxon>
        <taxon>Bacillati</taxon>
        <taxon>Actinomycetota</taxon>
        <taxon>Actinomycetes</taxon>
        <taxon>Geodermatophilales</taxon>
        <taxon>Geodermatophilaceae</taxon>
        <taxon>Petropleomorpha</taxon>
    </lineage>
</organism>
<feature type="domain" description="PKD" evidence="2">
    <location>
        <begin position="428"/>
        <end position="509"/>
    </location>
</feature>
<dbReference type="InterPro" id="IPR011047">
    <property type="entry name" value="Quinoprotein_ADH-like_sf"/>
</dbReference>
<name>A0A853CKS4_9ACTN</name>